<dbReference type="PROSITE" id="PS51201">
    <property type="entry name" value="RCK_N"/>
    <property type="match status" value="2"/>
</dbReference>
<dbReference type="InterPro" id="IPR006037">
    <property type="entry name" value="RCK_C"/>
</dbReference>
<dbReference type="Pfam" id="PF02254">
    <property type="entry name" value="TrkA_N"/>
    <property type="match status" value="2"/>
</dbReference>
<evidence type="ECO:0000313" key="5">
    <source>
        <dbReference type="Proteomes" id="UP001597076"/>
    </source>
</evidence>
<protein>
    <submittedName>
        <fullName evidence="4">Potassium channel family protein</fullName>
    </submittedName>
</protein>
<gene>
    <name evidence="4" type="ORF">ACFR99_10835</name>
</gene>
<feature type="transmembrane region" description="Helical" evidence="1">
    <location>
        <begin position="39"/>
        <end position="58"/>
    </location>
</feature>
<dbReference type="SUPFAM" id="SSF51735">
    <property type="entry name" value="NAD(P)-binding Rossmann-fold domains"/>
    <property type="match status" value="2"/>
</dbReference>
<dbReference type="InterPro" id="IPR036291">
    <property type="entry name" value="NAD(P)-bd_dom_sf"/>
</dbReference>
<keyword evidence="4" id="KW-0407">Ion channel</keyword>
<keyword evidence="1" id="KW-0472">Membrane</keyword>
<feature type="transmembrane region" description="Helical" evidence="1">
    <location>
        <begin position="70"/>
        <end position="95"/>
    </location>
</feature>
<dbReference type="InterPro" id="IPR050721">
    <property type="entry name" value="Trk_Ktr_HKT_K-transport"/>
</dbReference>
<keyword evidence="5" id="KW-1185">Reference proteome</keyword>
<dbReference type="PROSITE" id="PS51202">
    <property type="entry name" value="RCK_C"/>
    <property type="match status" value="2"/>
</dbReference>
<keyword evidence="1" id="KW-0812">Transmembrane</keyword>
<feature type="domain" description="RCK N-terminal" evidence="2">
    <location>
        <begin position="337"/>
        <end position="445"/>
    </location>
</feature>
<proteinExistence type="predicted"/>
<dbReference type="EMBL" id="JBHUDI010000005">
    <property type="protein sequence ID" value="MFD1564045.1"/>
    <property type="molecule type" value="Genomic_DNA"/>
</dbReference>
<dbReference type="AlphaFoldDB" id="A0ABD6BHF2"/>
<dbReference type="InterPro" id="IPR003148">
    <property type="entry name" value="RCK_N"/>
</dbReference>
<sequence length="543" mass="58546">MNYWWRRIALSLAAVFALVFVYAGIYQAGMAAFEEVNMSYFEALQFVIEALTTAGFGGDSADWQSAPTNLMVIAMNLTGVLLVFLALPLLVVPLFQQALEDRPPESTDLTDHVVICSYTPRSDVLADELDAANVPYVFIDDDPELVVELDNEGADAIYGELDQAETLRAANVTDARALVTDIDAETNAMVILTARELSSELTIVSVAEGEDVASYHRYAGADEIVRPRRVLGESLATKATTTISAELRDTIELSEDFTVTELLVQDHSDLVGQTIAESGVRDRMGITVIGAWFNGEFVPVPDPNQVIDGNTILLVAGRRDDLTDLKSRTVSTLPRRPDRVVVGGYGVVGRTVVETLAADGVSTFSIDTADAEGVDIVGSVTDESVLETAGVTDGQSVVLTLDDDAASIYATLVIKQMAPSVEIIVRANETENVPKFYRAGAEYVLSLSTVTGRMLASVLIEDEEILTPETQFELVRTTAPQIAGRSLGDVDLRARTGCTVVAAERGDELLTDLGPDFVVREDDMLIVAGNDEAINRFVAFATT</sequence>
<feature type="domain" description="RCK N-terminal" evidence="2">
    <location>
        <begin position="110"/>
        <end position="226"/>
    </location>
</feature>
<feature type="domain" description="RCK C-terminal" evidence="3">
    <location>
        <begin position="458"/>
        <end position="543"/>
    </location>
</feature>
<dbReference type="Gene3D" id="3.40.50.720">
    <property type="entry name" value="NAD(P)-binding Rossmann-like Domain"/>
    <property type="match status" value="2"/>
</dbReference>
<dbReference type="Gene3D" id="3.30.70.1450">
    <property type="entry name" value="Regulator of K+ conductance, C-terminal domain"/>
    <property type="match status" value="2"/>
</dbReference>
<dbReference type="Gene3D" id="1.10.287.70">
    <property type="match status" value="1"/>
</dbReference>
<dbReference type="Pfam" id="PF02080">
    <property type="entry name" value="TrkA_C"/>
    <property type="match status" value="2"/>
</dbReference>
<reference evidence="4 5" key="1">
    <citation type="journal article" date="2019" name="Int. J. Syst. Evol. Microbiol.">
        <title>The Global Catalogue of Microorganisms (GCM) 10K type strain sequencing project: providing services to taxonomists for standard genome sequencing and annotation.</title>
        <authorList>
            <consortium name="The Broad Institute Genomics Platform"/>
            <consortium name="The Broad Institute Genome Sequencing Center for Infectious Disease"/>
            <person name="Wu L."/>
            <person name="Ma J."/>
        </authorList>
    </citation>
    <scope>NUCLEOTIDE SEQUENCE [LARGE SCALE GENOMIC DNA]</scope>
    <source>
        <strain evidence="4 5">CGMCC 1.12230</strain>
    </source>
</reference>
<organism evidence="4 5">
    <name type="scientific">Haloarchaeobius amylolyticus</name>
    <dbReference type="NCBI Taxonomy" id="1198296"/>
    <lineage>
        <taxon>Archaea</taxon>
        <taxon>Methanobacteriati</taxon>
        <taxon>Methanobacteriota</taxon>
        <taxon>Stenosarchaea group</taxon>
        <taxon>Halobacteria</taxon>
        <taxon>Halobacteriales</taxon>
        <taxon>Halorubellaceae</taxon>
        <taxon>Haloarchaeobius</taxon>
    </lineage>
</organism>
<name>A0ABD6BHF2_9EURY</name>
<keyword evidence="1" id="KW-1133">Transmembrane helix</keyword>
<dbReference type="PANTHER" id="PTHR43833">
    <property type="entry name" value="POTASSIUM CHANNEL PROTEIN 2-RELATED-RELATED"/>
    <property type="match status" value="1"/>
</dbReference>
<dbReference type="SUPFAM" id="SSF81324">
    <property type="entry name" value="Voltage-gated potassium channels"/>
    <property type="match status" value="1"/>
</dbReference>
<dbReference type="RefSeq" id="WP_390287174.1">
    <property type="nucleotide sequence ID" value="NZ_JBHUDI010000005.1"/>
</dbReference>
<keyword evidence="4" id="KW-0406">Ion transport</keyword>
<evidence type="ECO:0000259" key="2">
    <source>
        <dbReference type="PROSITE" id="PS51201"/>
    </source>
</evidence>
<accession>A0ABD6BHF2</accession>
<comment type="caution">
    <text evidence="4">The sequence shown here is derived from an EMBL/GenBank/DDBJ whole genome shotgun (WGS) entry which is preliminary data.</text>
</comment>
<evidence type="ECO:0000259" key="3">
    <source>
        <dbReference type="PROSITE" id="PS51202"/>
    </source>
</evidence>
<keyword evidence="4" id="KW-0813">Transport</keyword>
<feature type="domain" description="RCK C-terminal" evidence="3">
    <location>
        <begin position="248"/>
        <end position="331"/>
    </location>
</feature>
<dbReference type="Proteomes" id="UP001597076">
    <property type="component" value="Unassembled WGS sequence"/>
</dbReference>
<dbReference type="InterPro" id="IPR036721">
    <property type="entry name" value="RCK_C_sf"/>
</dbReference>
<dbReference type="SUPFAM" id="SSF116726">
    <property type="entry name" value="TrkA C-terminal domain-like"/>
    <property type="match status" value="2"/>
</dbReference>
<evidence type="ECO:0000256" key="1">
    <source>
        <dbReference type="SAM" id="Phobius"/>
    </source>
</evidence>
<dbReference type="PANTHER" id="PTHR43833:SF13">
    <property type="entry name" value="POTASSIUM CHANNEL PROTEIN 2-RELATED"/>
    <property type="match status" value="1"/>
</dbReference>
<evidence type="ECO:0000313" key="4">
    <source>
        <dbReference type="EMBL" id="MFD1564045.1"/>
    </source>
</evidence>
<dbReference type="GO" id="GO:0034220">
    <property type="term" value="P:monoatomic ion transmembrane transport"/>
    <property type="evidence" value="ECO:0007669"/>
    <property type="project" value="UniProtKB-KW"/>
</dbReference>